<feature type="non-terminal residue" evidence="1">
    <location>
        <position position="1"/>
    </location>
</feature>
<reference evidence="1 2" key="1">
    <citation type="submission" date="2024-05" db="EMBL/GenBank/DDBJ databases">
        <title>Genome sequencing and assembly of Indian major carp, Cirrhinus mrigala (Hamilton, 1822).</title>
        <authorList>
            <person name="Mohindra V."/>
            <person name="Chowdhury L.M."/>
            <person name="Lal K."/>
            <person name="Jena J.K."/>
        </authorList>
    </citation>
    <scope>NUCLEOTIDE SEQUENCE [LARGE SCALE GENOMIC DNA]</scope>
    <source>
        <strain evidence="1">CM1030</strain>
        <tissue evidence="1">Blood</tissue>
    </source>
</reference>
<accession>A0ABD0S1P7</accession>
<evidence type="ECO:0000313" key="1">
    <source>
        <dbReference type="EMBL" id="KAL0204598.1"/>
    </source>
</evidence>
<comment type="caution">
    <text evidence="1">The sequence shown here is derived from an EMBL/GenBank/DDBJ whole genome shotgun (WGS) entry which is preliminary data.</text>
</comment>
<sequence>GNDRENEKGEKKEKDKGIKRRNRLFIRYLERRKTDTIVDDDASKGDISISTL</sequence>
<dbReference type="EMBL" id="JAMKFB020000001">
    <property type="protein sequence ID" value="KAL0204598.1"/>
    <property type="molecule type" value="Genomic_DNA"/>
</dbReference>
<dbReference type="AlphaFoldDB" id="A0ABD0S1P7"/>
<name>A0ABD0S1P7_CIRMR</name>
<keyword evidence="2" id="KW-1185">Reference proteome</keyword>
<dbReference type="Proteomes" id="UP001529510">
    <property type="component" value="Unassembled WGS sequence"/>
</dbReference>
<gene>
    <name evidence="1" type="ORF">M9458_002616</name>
</gene>
<protein>
    <submittedName>
        <fullName evidence="1">Uncharacterized protein</fullName>
    </submittedName>
</protein>
<evidence type="ECO:0000313" key="2">
    <source>
        <dbReference type="Proteomes" id="UP001529510"/>
    </source>
</evidence>
<feature type="non-terminal residue" evidence="1">
    <location>
        <position position="52"/>
    </location>
</feature>
<organism evidence="1 2">
    <name type="scientific">Cirrhinus mrigala</name>
    <name type="common">Mrigala</name>
    <dbReference type="NCBI Taxonomy" id="683832"/>
    <lineage>
        <taxon>Eukaryota</taxon>
        <taxon>Metazoa</taxon>
        <taxon>Chordata</taxon>
        <taxon>Craniata</taxon>
        <taxon>Vertebrata</taxon>
        <taxon>Euteleostomi</taxon>
        <taxon>Actinopterygii</taxon>
        <taxon>Neopterygii</taxon>
        <taxon>Teleostei</taxon>
        <taxon>Ostariophysi</taxon>
        <taxon>Cypriniformes</taxon>
        <taxon>Cyprinidae</taxon>
        <taxon>Labeoninae</taxon>
        <taxon>Labeonini</taxon>
        <taxon>Cirrhinus</taxon>
    </lineage>
</organism>
<proteinExistence type="predicted"/>